<keyword evidence="1" id="KW-0812">Transmembrane</keyword>
<keyword evidence="1" id="KW-0472">Membrane</keyword>
<dbReference type="InParanoid" id="M1AL35"/>
<accession>M1AL35</accession>
<evidence type="ECO:0000313" key="2">
    <source>
        <dbReference type="EnsemblPlants" id="PGSC0003DMT400025157"/>
    </source>
</evidence>
<sequence>MGPINFTRVRVALRATKENNEEPSQSKMFIATRTKTGKKIQADTKVAIAELQNRQNSGETADDSFRAMFRKEQPGRLRSNLVSPVDASSAQAVRGQNLPHFSGSTHDSVLQKVFCVVPSILCLSWCLGVLVSSVECLGFVGVEFALFPCFVGATAILIYGTPLWSTVY</sequence>
<dbReference type="AlphaFoldDB" id="M1AL35"/>
<proteinExistence type="predicted"/>
<dbReference type="EnsemblPlants" id="PGSC0003DMT400025157">
    <property type="protein sequence ID" value="PGSC0003DMT400025157"/>
    <property type="gene ID" value="PGSC0003DMG400009722"/>
</dbReference>
<evidence type="ECO:0000256" key="1">
    <source>
        <dbReference type="SAM" id="Phobius"/>
    </source>
</evidence>
<feature type="transmembrane region" description="Helical" evidence="1">
    <location>
        <begin position="113"/>
        <end position="131"/>
    </location>
</feature>
<evidence type="ECO:0000313" key="3">
    <source>
        <dbReference type="Proteomes" id="UP000011115"/>
    </source>
</evidence>
<keyword evidence="3" id="KW-1185">Reference proteome</keyword>
<reference evidence="3" key="1">
    <citation type="journal article" date="2011" name="Nature">
        <title>Genome sequence and analysis of the tuber crop potato.</title>
        <authorList>
            <consortium name="The Potato Genome Sequencing Consortium"/>
        </authorList>
    </citation>
    <scope>NUCLEOTIDE SEQUENCE [LARGE SCALE GENOMIC DNA]</scope>
    <source>
        <strain evidence="3">cv. DM1-3 516 R44</strain>
    </source>
</reference>
<dbReference type="Proteomes" id="UP000011115">
    <property type="component" value="Unassembled WGS sequence"/>
</dbReference>
<organism evidence="2 3">
    <name type="scientific">Solanum tuberosum</name>
    <name type="common">Potato</name>
    <dbReference type="NCBI Taxonomy" id="4113"/>
    <lineage>
        <taxon>Eukaryota</taxon>
        <taxon>Viridiplantae</taxon>
        <taxon>Streptophyta</taxon>
        <taxon>Embryophyta</taxon>
        <taxon>Tracheophyta</taxon>
        <taxon>Spermatophyta</taxon>
        <taxon>Magnoliopsida</taxon>
        <taxon>eudicotyledons</taxon>
        <taxon>Gunneridae</taxon>
        <taxon>Pentapetalae</taxon>
        <taxon>asterids</taxon>
        <taxon>lamiids</taxon>
        <taxon>Solanales</taxon>
        <taxon>Solanaceae</taxon>
        <taxon>Solanoideae</taxon>
        <taxon>Solaneae</taxon>
        <taxon>Solanum</taxon>
    </lineage>
</organism>
<feature type="transmembrane region" description="Helical" evidence="1">
    <location>
        <begin position="137"/>
        <end position="159"/>
    </location>
</feature>
<keyword evidence="1" id="KW-1133">Transmembrane helix</keyword>
<reference evidence="2" key="2">
    <citation type="submission" date="2015-06" db="UniProtKB">
        <authorList>
            <consortium name="EnsemblPlants"/>
        </authorList>
    </citation>
    <scope>IDENTIFICATION</scope>
    <source>
        <strain evidence="2">DM1-3 516 R44</strain>
    </source>
</reference>
<name>M1AL35_SOLTU</name>
<protein>
    <submittedName>
        <fullName evidence="2">Ubiquitin</fullName>
    </submittedName>
</protein>
<dbReference type="Gramene" id="PGSC0003DMT400025157">
    <property type="protein sequence ID" value="PGSC0003DMT400025157"/>
    <property type="gene ID" value="PGSC0003DMG400009722"/>
</dbReference>
<dbReference type="HOGENOM" id="CLU_1589316_0_0_1"/>
<dbReference type="PaxDb" id="4113-PGSC0003DMT400025157"/>